<dbReference type="Proteomes" id="UP000659061">
    <property type="component" value="Unassembled WGS sequence"/>
</dbReference>
<dbReference type="InterPro" id="IPR036291">
    <property type="entry name" value="NAD(P)-bd_dom_sf"/>
</dbReference>
<dbReference type="PRINTS" id="PR00081">
    <property type="entry name" value="GDHRDH"/>
</dbReference>
<dbReference type="InterPro" id="IPR002347">
    <property type="entry name" value="SDR_fam"/>
</dbReference>
<evidence type="ECO:0000313" key="6">
    <source>
        <dbReference type="Proteomes" id="UP000587211"/>
    </source>
</evidence>
<dbReference type="PANTHER" id="PTHR43639:SF1">
    <property type="entry name" value="SHORT-CHAIN DEHYDROGENASE_REDUCTASE FAMILY PROTEIN"/>
    <property type="match status" value="1"/>
</dbReference>
<dbReference type="InterPro" id="IPR020904">
    <property type="entry name" value="Sc_DH/Rdtase_CS"/>
</dbReference>
<dbReference type="PANTHER" id="PTHR43639">
    <property type="entry name" value="OXIDOREDUCTASE, SHORT-CHAIN DEHYDROGENASE/REDUCTASE FAMILY (AFU_ORTHOLOGUE AFUA_5G02870)"/>
    <property type="match status" value="1"/>
</dbReference>
<evidence type="ECO:0000313" key="3">
    <source>
        <dbReference type="EMBL" id="MBD1270760.1"/>
    </source>
</evidence>
<evidence type="ECO:0000313" key="7">
    <source>
        <dbReference type="Proteomes" id="UP000659061"/>
    </source>
</evidence>
<evidence type="ECO:0000313" key="4">
    <source>
        <dbReference type="EMBL" id="MBD1271108.1"/>
    </source>
</evidence>
<comment type="similarity">
    <text evidence="1">Belongs to the short-chain dehydrogenases/reductases (SDR) family.</text>
</comment>
<evidence type="ECO:0000256" key="2">
    <source>
        <dbReference type="ARBA" id="ARBA00023002"/>
    </source>
</evidence>
<dbReference type="PRINTS" id="PR00080">
    <property type="entry name" value="SDRFAMILY"/>
</dbReference>
<dbReference type="Pfam" id="PF13561">
    <property type="entry name" value="adh_short_C2"/>
    <property type="match status" value="1"/>
</dbReference>
<dbReference type="AlphaFoldDB" id="A0A8I0FXG8"/>
<dbReference type="RefSeq" id="WP_179424589.1">
    <property type="nucleotide sequence ID" value="NZ_BAAAMP010000001.1"/>
</dbReference>
<dbReference type="EMBL" id="JACBZN010000001">
    <property type="protein sequence ID" value="NYI38152.1"/>
    <property type="molecule type" value="Genomic_DNA"/>
</dbReference>
<evidence type="ECO:0000313" key="5">
    <source>
        <dbReference type="EMBL" id="NYI38152.1"/>
    </source>
</evidence>
<dbReference type="SUPFAM" id="SSF51735">
    <property type="entry name" value="NAD(P)-binding Rossmann-fold domains"/>
    <property type="match status" value="1"/>
</dbReference>
<accession>A0A8I0FXG8</accession>
<dbReference type="CDD" id="cd05233">
    <property type="entry name" value="SDR_c"/>
    <property type="match status" value="1"/>
</dbReference>
<reference evidence="3" key="2">
    <citation type="submission" date="2020-09" db="EMBL/GenBank/DDBJ databases">
        <title>Novel species in genus Aeromicrobium.</title>
        <authorList>
            <person name="Zhang G."/>
        </authorList>
    </citation>
    <scope>NUCLEOTIDE SEQUENCE</scope>
    <source>
        <strain evidence="3">SSW1-57</strain>
    </source>
</reference>
<gene>
    <name evidence="5" type="ORF">BJ975_001527</name>
    <name evidence="3" type="ORF">IDH50_11000</name>
    <name evidence="4" type="ORF">IDH50_12760</name>
</gene>
<dbReference type="EMBL" id="JACWMT010000002">
    <property type="protein sequence ID" value="MBD1270760.1"/>
    <property type="molecule type" value="Genomic_DNA"/>
</dbReference>
<name>A0A8I0FXG8_9ACTN</name>
<evidence type="ECO:0000256" key="1">
    <source>
        <dbReference type="ARBA" id="ARBA00006484"/>
    </source>
</evidence>
<reference evidence="5 6" key="1">
    <citation type="submission" date="2020-07" db="EMBL/GenBank/DDBJ databases">
        <title>Sequencing the genomes of 1000 actinobacteria strains.</title>
        <authorList>
            <person name="Klenk H.-P."/>
        </authorList>
    </citation>
    <scope>NUCLEOTIDE SEQUENCE [LARGE SCALE GENOMIC DNA]</scope>
    <source>
        <strain evidence="5 6">DSM 19087</strain>
    </source>
</reference>
<dbReference type="GO" id="GO:0016491">
    <property type="term" value="F:oxidoreductase activity"/>
    <property type="evidence" value="ECO:0007669"/>
    <property type="project" value="UniProtKB-KW"/>
</dbReference>
<dbReference type="Proteomes" id="UP000587211">
    <property type="component" value="Unassembled WGS sequence"/>
</dbReference>
<dbReference type="EMBL" id="JACWMT010000003">
    <property type="protein sequence ID" value="MBD1271108.1"/>
    <property type="molecule type" value="Genomic_DNA"/>
</dbReference>
<dbReference type="NCBIfam" id="NF005559">
    <property type="entry name" value="PRK07231.1"/>
    <property type="match status" value="1"/>
</dbReference>
<dbReference type="Gene3D" id="3.40.50.720">
    <property type="entry name" value="NAD(P)-binding Rossmann-like Domain"/>
    <property type="match status" value="1"/>
</dbReference>
<proteinExistence type="inferred from homology"/>
<comment type="caution">
    <text evidence="3">The sequence shown here is derived from an EMBL/GenBank/DDBJ whole genome shotgun (WGS) entry which is preliminary data.</text>
</comment>
<protein>
    <submittedName>
        <fullName evidence="5">NAD(P)-dependent dehydrogenase (Short-subunit alcohol dehydrogenase family)</fullName>
    </submittedName>
    <submittedName>
        <fullName evidence="3">SDR family oxidoreductase</fullName>
    </submittedName>
</protein>
<sequence>MDRIKGRVAVVTGSSSGIGRQIAMTYAREGAKVVVSDLNEAPRAEGYEGSEAATTVEAIRQAGGEASFVRCDVTSKAEIDALVDHAVETYGRLDVFVNNAGMLPARKLLHEYTEAEWEISVGVNAKGTFFGMQAAVRQFLSQGNGGVIVNIVSTGGLQGHPGVSVYNAAKGAAAQLTKCAAVEYGPEQIRINGICPTNVQTALMRDSYDNPESSEAFTSTLPLQRWGRPTDIADLALFLASDESSFIHGALVPIDGGEILGRYSV</sequence>
<organism evidence="3 7">
    <name type="scientific">Aeromicrobium tamlense</name>
    <dbReference type="NCBI Taxonomy" id="375541"/>
    <lineage>
        <taxon>Bacteria</taxon>
        <taxon>Bacillati</taxon>
        <taxon>Actinomycetota</taxon>
        <taxon>Actinomycetes</taxon>
        <taxon>Propionibacteriales</taxon>
        <taxon>Nocardioidaceae</taxon>
        <taxon>Aeromicrobium</taxon>
    </lineage>
</organism>
<dbReference type="FunFam" id="3.40.50.720:FF:000084">
    <property type="entry name" value="Short-chain dehydrogenase reductase"/>
    <property type="match status" value="1"/>
</dbReference>
<keyword evidence="6" id="KW-1185">Reference proteome</keyword>
<keyword evidence="2" id="KW-0560">Oxidoreductase</keyword>
<dbReference type="PROSITE" id="PS00061">
    <property type="entry name" value="ADH_SHORT"/>
    <property type="match status" value="1"/>
</dbReference>